<accession>A0A1Y0B298</accession>
<geneLocation type="mitochondrion" evidence="1"/>
<dbReference type="AlphaFoldDB" id="A0A1Y0B298"/>
<name>A0A1Y0B298_9LAMI</name>
<keyword evidence="1" id="KW-0496">Mitochondrion</keyword>
<evidence type="ECO:0000313" key="1">
    <source>
        <dbReference type="EMBL" id="ART31514.1"/>
    </source>
</evidence>
<organism evidence="1">
    <name type="scientific">Utricularia reniformis</name>
    <dbReference type="NCBI Taxonomy" id="192314"/>
    <lineage>
        <taxon>Eukaryota</taxon>
        <taxon>Viridiplantae</taxon>
        <taxon>Streptophyta</taxon>
        <taxon>Embryophyta</taxon>
        <taxon>Tracheophyta</taxon>
        <taxon>Spermatophyta</taxon>
        <taxon>Magnoliopsida</taxon>
        <taxon>eudicotyledons</taxon>
        <taxon>Gunneridae</taxon>
        <taxon>Pentapetalae</taxon>
        <taxon>asterids</taxon>
        <taxon>lamiids</taxon>
        <taxon>Lamiales</taxon>
        <taxon>Lentibulariaceae</taxon>
        <taxon>Utricularia</taxon>
    </lineage>
</organism>
<sequence length="84" mass="9701">MKIYPCLLEIISMWGSHLKYSHVPYRGLSGGIWDPYFFQVSNIRSSDNYLILEGTNNNETVTTHMVNLYGPRQVEEKIDLMTSS</sequence>
<proteinExistence type="predicted"/>
<reference evidence="1" key="1">
    <citation type="submission" date="2017-03" db="EMBL/GenBank/DDBJ databases">
        <title>The mitochondrial genome of the carnivorous plant Utricularia reniformis (Lentibulariaceae): structure, comparative analysis and evolutionary landmarks.</title>
        <authorList>
            <person name="Silva S.R."/>
            <person name="Alvarenga D.O."/>
            <person name="Michael T.P."/>
            <person name="Miranda V.F.O."/>
            <person name="Varani A.M."/>
        </authorList>
    </citation>
    <scope>NUCLEOTIDE SEQUENCE</scope>
</reference>
<protein>
    <submittedName>
        <fullName evidence="1">Uncharacterized protein</fullName>
    </submittedName>
</protein>
<dbReference type="EMBL" id="KY774314">
    <property type="protein sequence ID" value="ART31514.1"/>
    <property type="molecule type" value="Genomic_DNA"/>
</dbReference>
<gene>
    <name evidence="1" type="ORF">AEK19_MT1313</name>
</gene>